<reference evidence="6 7" key="1">
    <citation type="submission" date="2015-04" db="EMBL/GenBank/DDBJ databases">
        <authorList>
            <person name="Syromyatnikov M.Y."/>
            <person name="Popov V.N."/>
        </authorList>
    </citation>
    <scope>NUCLEOTIDE SEQUENCE [LARGE SCALE GENOMIC DNA]</scope>
    <source>
        <strain evidence="6">WF-38-12</strain>
    </source>
</reference>
<keyword evidence="6" id="KW-0418">Kinase</keyword>
<evidence type="ECO:0000256" key="1">
    <source>
        <dbReference type="ARBA" id="ARBA00022737"/>
    </source>
</evidence>
<dbReference type="GO" id="GO:0016301">
    <property type="term" value="F:kinase activity"/>
    <property type="evidence" value="ECO:0007669"/>
    <property type="project" value="UniProtKB-KW"/>
</dbReference>
<protein>
    <submittedName>
        <fullName evidence="6">Kinase D-interacting substrate of 220 kDa</fullName>
    </submittedName>
</protein>
<feature type="repeat" description="ANK" evidence="3">
    <location>
        <begin position="205"/>
        <end position="233"/>
    </location>
</feature>
<dbReference type="Gene3D" id="1.25.40.20">
    <property type="entry name" value="Ankyrin repeat-containing domain"/>
    <property type="match status" value="2"/>
</dbReference>
<dbReference type="OMA" id="YQCHPLL"/>
<keyword evidence="1" id="KW-0677">Repeat</keyword>
<evidence type="ECO:0000256" key="4">
    <source>
        <dbReference type="SAM" id="MobiDB-lite"/>
    </source>
</evidence>
<evidence type="ECO:0000256" key="3">
    <source>
        <dbReference type="PROSITE-ProRule" id="PRU00023"/>
    </source>
</evidence>
<feature type="repeat" description="ANK" evidence="3">
    <location>
        <begin position="238"/>
        <end position="270"/>
    </location>
</feature>
<name>A0A0U1LN60_TALIS</name>
<dbReference type="PROSITE" id="PS50297">
    <property type="entry name" value="ANK_REP_REGION"/>
    <property type="match status" value="2"/>
</dbReference>
<evidence type="ECO:0000313" key="6">
    <source>
        <dbReference type="EMBL" id="CRG83846.1"/>
    </source>
</evidence>
<dbReference type="PANTHER" id="PTHR24198:SF165">
    <property type="entry name" value="ANKYRIN REPEAT-CONTAINING PROTEIN-RELATED"/>
    <property type="match status" value="1"/>
</dbReference>
<dbReference type="Pfam" id="PF12796">
    <property type="entry name" value="Ank_2"/>
    <property type="match status" value="1"/>
</dbReference>
<keyword evidence="7" id="KW-1185">Reference proteome</keyword>
<dbReference type="SMART" id="SM00248">
    <property type="entry name" value="ANK"/>
    <property type="match status" value="11"/>
</dbReference>
<dbReference type="OrthoDB" id="366390at2759"/>
<evidence type="ECO:0000256" key="2">
    <source>
        <dbReference type="ARBA" id="ARBA00023043"/>
    </source>
</evidence>
<keyword evidence="2 3" id="KW-0040">ANK repeat</keyword>
<organism evidence="6 7">
    <name type="scientific">Talaromyces islandicus</name>
    <name type="common">Penicillium islandicum</name>
    <dbReference type="NCBI Taxonomy" id="28573"/>
    <lineage>
        <taxon>Eukaryota</taxon>
        <taxon>Fungi</taxon>
        <taxon>Dikarya</taxon>
        <taxon>Ascomycota</taxon>
        <taxon>Pezizomycotina</taxon>
        <taxon>Eurotiomycetes</taxon>
        <taxon>Eurotiomycetidae</taxon>
        <taxon>Eurotiales</taxon>
        <taxon>Trichocomaceae</taxon>
        <taxon>Talaromyces</taxon>
        <taxon>Talaromyces sect. Islandici</taxon>
    </lineage>
</organism>
<dbReference type="AlphaFoldDB" id="A0A0U1LN60"/>
<dbReference type="STRING" id="28573.A0A0U1LN60"/>
<accession>A0A0U1LN60</accession>
<evidence type="ECO:0000256" key="5">
    <source>
        <dbReference type="SAM" id="SignalP"/>
    </source>
</evidence>
<dbReference type="GO" id="GO:0005737">
    <property type="term" value="C:cytoplasm"/>
    <property type="evidence" value="ECO:0007669"/>
    <property type="project" value="TreeGrafter"/>
</dbReference>
<sequence length="845" mass="92916">MRAAILSLMGIAPTAVLGASYLATNTSQFIGVWIPDDAPTPVLVGNGTSVQDRAATIQTKDGILEFERPVNGTAHTWQTVVNQASGSLGFATKNNGITPTPGFSFAKDGTLYTSSFLAMAVLDDIPSEILHQIAGHIEYKIDLFALAQADRRLCLIANERLYKNLQYVSINTFFWAVENGKEECVRRFLQAGIQVPSFTPVKFHPIIIAAEKGYAGIVRLLLEDGVDPNLSHRKFCEPLHTPLTAAAREGHDSVVKLLIDHHADLELSIELSSGQESKAITQPLSTAVKNHHVSLVKLFLDHGCNPLTPDYDDEGNRKGCAWETAAGTDLDILRMFTDKGFEPELTSPTYSHLSRHLELLKEAIRSGDAPLTKFLFAKAPDALPPDNKYHDMLLSALKKGRVSVFKFLLNLKPEFTVLPHPYNDVYETVRGNDDILYAIGDAAGKSPLDTEFLLQTANLNRFVEEKNLRPIVCLTVGAANGENEEFMKRLLDIEWVKRAEGENWIDLLSCCLTKAAWLGHYGLVELLLDYGADPSGAVKCTQGYGTHKPPIHAAAQQGFADVFRLLLDRGAYTGSYTFVQQPRMLLDNILYEGEVVSEARVEMVRLLVERDSLIPKGGDGDSRILVQAAKGGAEIFQLVLQHIGAELHAGYCYHEDAFEVSVRMAEITVMEMFLKAGFDPNSKTAWNDQTAKPTSFLRLAAKVANPPGIGEQAVDLLLKYGADVNWRDPRTNEPPHYCLDDPEVVRLLLKKGADPLCTRNPKGDSMLLDATRFGVSSTVKVLLQGLDEQDISFEKAGPIVEEAIRDKKRSGRNPKATQEPTTPPDGSTDGGCMYAQPYAMFSVLL</sequence>
<feature type="signal peptide" evidence="5">
    <location>
        <begin position="1"/>
        <end position="18"/>
    </location>
</feature>
<keyword evidence="6" id="KW-0808">Transferase</keyword>
<proteinExistence type="predicted"/>
<feature type="chain" id="PRO_5006711104" evidence="5">
    <location>
        <begin position="19"/>
        <end position="845"/>
    </location>
</feature>
<dbReference type="InterPro" id="IPR036770">
    <property type="entry name" value="Ankyrin_rpt-contain_sf"/>
</dbReference>
<dbReference type="PANTHER" id="PTHR24198">
    <property type="entry name" value="ANKYRIN REPEAT AND PROTEIN KINASE DOMAIN-CONTAINING PROTEIN"/>
    <property type="match status" value="1"/>
</dbReference>
<dbReference type="InterPro" id="IPR002110">
    <property type="entry name" value="Ankyrin_rpt"/>
</dbReference>
<dbReference type="SUPFAM" id="SSF48403">
    <property type="entry name" value="Ankyrin repeat"/>
    <property type="match status" value="2"/>
</dbReference>
<gene>
    <name evidence="6" type="ORF">PISL3812_01202</name>
</gene>
<feature type="region of interest" description="Disordered" evidence="4">
    <location>
        <begin position="804"/>
        <end position="831"/>
    </location>
</feature>
<evidence type="ECO:0000313" key="7">
    <source>
        <dbReference type="Proteomes" id="UP000054383"/>
    </source>
</evidence>
<dbReference type="PROSITE" id="PS50088">
    <property type="entry name" value="ANK_REPEAT"/>
    <property type="match status" value="3"/>
</dbReference>
<feature type="repeat" description="ANK" evidence="3">
    <location>
        <begin position="546"/>
        <end position="571"/>
    </location>
</feature>
<dbReference type="EMBL" id="CVMT01000001">
    <property type="protein sequence ID" value="CRG83846.1"/>
    <property type="molecule type" value="Genomic_DNA"/>
</dbReference>
<dbReference type="Proteomes" id="UP000054383">
    <property type="component" value="Unassembled WGS sequence"/>
</dbReference>
<keyword evidence="5" id="KW-0732">Signal</keyword>